<protein>
    <submittedName>
        <fullName evidence="6">RNA polymerase sigma-70 factor</fullName>
    </submittedName>
</protein>
<dbReference type="InterPro" id="IPR013325">
    <property type="entry name" value="RNA_pol_sigma_r2"/>
</dbReference>
<dbReference type="RefSeq" id="WP_087394571.1">
    <property type="nucleotide sequence ID" value="NZ_JADNGC010000013.1"/>
</dbReference>
<dbReference type="NCBIfam" id="TIGR02985">
    <property type="entry name" value="Sig70_bacteroi1"/>
    <property type="match status" value="1"/>
</dbReference>
<dbReference type="Proteomes" id="UP000284243">
    <property type="component" value="Unassembled WGS sequence"/>
</dbReference>
<dbReference type="InterPro" id="IPR007627">
    <property type="entry name" value="RNA_pol_sigma70_r2"/>
</dbReference>
<dbReference type="InterPro" id="IPR014327">
    <property type="entry name" value="RNA_pol_sigma70_bacteroid"/>
</dbReference>
<dbReference type="EMBL" id="QRYC01000016">
    <property type="protein sequence ID" value="RGU55631.1"/>
    <property type="molecule type" value="Genomic_DNA"/>
</dbReference>
<gene>
    <name evidence="6" type="ORF">DWW57_11995</name>
</gene>
<dbReference type="GO" id="GO:0016987">
    <property type="term" value="F:sigma factor activity"/>
    <property type="evidence" value="ECO:0007669"/>
    <property type="project" value="UniProtKB-KW"/>
</dbReference>
<evidence type="ECO:0000256" key="4">
    <source>
        <dbReference type="ARBA" id="ARBA00023163"/>
    </source>
</evidence>
<comment type="similarity">
    <text evidence="1">Belongs to the sigma-70 factor family. ECF subfamily.</text>
</comment>
<comment type="caution">
    <text evidence="6">The sequence shown here is derived from an EMBL/GenBank/DDBJ whole genome shotgun (WGS) entry which is preliminary data.</text>
</comment>
<dbReference type="Pfam" id="PF04542">
    <property type="entry name" value="Sigma70_r2"/>
    <property type="match status" value="1"/>
</dbReference>
<keyword evidence="2" id="KW-0805">Transcription regulation</keyword>
<keyword evidence="4" id="KW-0804">Transcription</keyword>
<dbReference type="Gene3D" id="1.10.10.10">
    <property type="entry name" value="Winged helix-like DNA-binding domain superfamily/Winged helix DNA-binding domain"/>
    <property type="match status" value="1"/>
</dbReference>
<keyword evidence="3" id="KW-0731">Sigma factor</keyword>
<accession>A0A412TPK3</accession>
<dbReference type="GO" id="GO:0003677">
    <property type="term" value="F:DNA binding"/>
    <property type="evidence" value="ECO:0007669"/>
    <property type="project" value="InterPro"/>
</dbReference>
<dbReference type="Pfam" id="PF08281">
    <property type="entry name" value="Sigma70_r4_2"/>
    <property type="match status" value="1"/>
</dbReference>
<evidence type="ECO:0000313" key="6">
    <source>
        <dbReference type="EMBL" id="RGU55631.1"/>
    </source>
</evidence>
<dbReference type="InterPro" id="IPR013324">
    <property type="entry name" value="RNA_pol_sigma_r3/r4-like"/>
</dbReference>
<dbReference type="AlphaFoldDB" id="A0A412TPK3"/>
<dbReference type="NCBIfam" id="TIGR02937">
    <property type="entry name" value="sigma70-ECF"/>
    <property type="match status" value="1"/>
</dbReference>
<dbReference type="InterPro" id="IPR000792">
    <property type="entry name" value="Tscrpt_reg_LuxR_C"/>
</dbReference>
<dbReference type="InterPro" id="IPR036388">
    <property type="entry name" value="WH-like_DNA-bd_sf"/>
</dbReference>
<proteinExistence type="inferred from homology"/>
<evidence type="ECO:0000313" key="7">
    <source>
        <dbReference type="Proteomes" id="UP000284243"/>
    </source>
</evidence>
<evidence type="ECO:0000256" key="1">
    <source>
        <dbReference type="ARBA" id="ARBA00010641"/>
    </source>
</evidence>
<evidence type="ECO:0000256" key="3">
    <source>
        <dbReference type="ARBA" id="ARBA00023082"/>
    </source>
</evidence>
<dbReference type="InterPro" id="IPR013249">
    <property type="entry name" value="RNA_pol_sigma70_r4_t2"/>
</dbReference>
<name>A0A412TPK3_9BACT</name>
<sequence length="200" mass="23863">MEVNEHTEVLIKAIVRGDKKAFGQLFRMWYVRLCLYAESIVRDRDMAEDLVQNLFCMLWEKREEIDIRESMKAYLYRSVYHAALNSLKHEKVKLAFWEFIQKQGSKDENNIEYFIDKENQEIVFKEINWAIDGLPFQCRQIFLLSRFSGKKSQEIAVELGISVRTVEAQLYRAMKRLREELAHLRGSAIFWLFLLRGEKV</sequence>
<dbReference type="GO" id="GO:0006352">
    <property type="term" value="P:DNA-templated transcription initiation"/>
    <property type="evidence" value="ECO:0007669"/>
    <property type="project" value="InterPro"/>
</dbReference>
<dbReference type="CDD" id="cd06171">
    <property type="entry name" value="Sigma70_r4"/>
    <property type="match status" value="1"/>
</dbReference>
<dbReference type="PANTHER" id="PTHR43133">
    <property type="entry name" value="RNA POLYMERASE ECF-TYPE SIGMA FACTO"/>
    <property type="match status" value="1"/>
</dbReference>
<dbReference type="PROSITE" id="PS00622">
    <property type="entry name" value="HTH_LUXR_1"/>
    <property type="match status" value="1"/>
</dbReference>
<feature type="domain" description="HTH luxR-type" evidence="5">
    <location>
        <begin position="149"/>
        <end position="176"/>
    </location>
</feature>
<dbReference type="SUPFAM" id="SSF88659">
    <property type="entry name" value="Sigma3 and sigma4 domains of RNA polymerase sigma factors"/>
    <property type="match status" value="1"/>
</dbReference>
<dbReference type="InterPro" id="IPR039425">
    <property type="entry name" value="RNA_pol_sigma-70-like"/>
</dbReference>
<dbReference type="SUPFAM" id="SSF88946">
    <property type="entry name" value="Sigma2 domain of RNA polymerase sigma factors"/>
    <property type="match status" value="1"/>
</dbReference>
<evidence type="ECO:0000256" key="2">
    <source>
        <dbReference type="ARBA" id="ARBA00023015"/>
    </source>
</evidence>
<dbReference type="InterPro" id="IPR014284">
    <property type="entry name" value="RNA_pol_sigma-70_dom"/>
</dbReference>
<reference evidence="6 7" key="1">
    <citation type="submission" date="2018-08" db="EMBL/GenBank/DDBJ databases">
        <title>A genome reference for cultivated species of the human gut microbiota.</title>
        <authorList>
            <person name="Zou Y."/>
            <person name="Xue W."/>
            <person name="Luo G."/>
        </authorList>
    </citation>
    <scope>NUCLEOTIDE SEQUENCE [LARGE SCALE GENOMIC DNA]</scope>
    <source>
        <strain evidence="6 7">AF16-14</strain>
    </source>
</reference>
<dbReference type="PANTHER" id="PTHR43133:SF46">
    <property type="entry name" value="RNA POLYMERASE SIGMA-70 FACTOR ECF SUBFAMILY"/>
    <property type="match status" value="1"/>
</dbReference>
<organism evidence="6 7">
    <name type="scientific">Odoribacter splanchnicus</name>
    <dbReference type="NCBI Taxonomy" id="28118"/>
    <lineage>
        <taxon>Bacteria</taxon>
        <taxon>Pseudomonadati</taxon>
        <taxon>Bacteroidota</taxon>
        <taxon>Bacteroidia</taxon>
        <taxon>Bacteroidales</taxon>
        <taxon>Odoribacteraceae</taxon>
        <taxon>Odoribacter</taxon>
    </lineage>
</organism>
<dbReference type="Gene3D" id="1.10.1740.10">
    <property type="match status" value="1"/>
</dbReference>
<evidence type="ECO:0000259" key="5">
    <source>
        <dbReference type="PROSITE" id="PS00622"/>
    </source>
</evidence>